<name>A0A7C9FPW5_9BACT</name>
<dbReference type="Gene3D" id="3.40.50.300">
    <property type="entry name" value="P-loop containing nucleotide triphosphate hydrolases"/>
    <property type="match status" value="1"/>
</dbReference>
<comment type="caution">
    <text evidence="7">The sequence shown here is derived from an EMBL/GenBank/DDBJ whole genome shotgun (WGS) entry which is preliminary data.</text>
</comment>
<proteinExistence type="predicted"/>
<dbReference type="Proteomes" id="UP000479293">
    <property type="component" value="Unassembled WGS sequence"/>
</dbReference>
<dbReference type="Pfam" id="PF00005">
    <property type="entry name" value="ABC_tran"/>
    <property type="match status" value="1"/>
</dbReference>
<keyword evidence="2" id="KW-0547">Nucleotide-binding</keyword>
<feature type="domain" description="ABC transporter" evidence="6">
    <location>
        <begin position="2"/>
        <end position="243"/>
    </location>
</feature>
<dbReference type="PROSITE" id="PS50893">
    <property type="entry name" value="ABC_TRANSPORTER_2"/>
    <property type="match status" value="1"/>
</dbReference>
<comment type="function">
    <text evidence="5">Part of the ABC transporter complex HmuTUV involved in hemin import. Responsible for energy coupling to the transport system.</text>
</comment>
<dbReference type="RefSeq" id="WP_152759639.1">
    <property type="nucleotide sequence ID" value="NZ_WHLY01000002.1"/>
</dbReference>
<reference evidence="7 8" key="1">
    <citation type="submission" date="2019-10" db="EMBL/GenBank/DDBJ databases">
        <title>Draft Genome Sequence of Cytophagaceae sp. SJW1-29.</title>
        <authorList>
            <person name="Choi A."/>
        </authorList>
    </citation>
    <scope>NUCLEOTIDE SEQUENCE [LARGE SCALE GENOMIC DNA]</scope>
    <source>
        <strain evidence="7 8">SJW1-29</strain>
    </source>
</reference>
<keyword evidence="4" id="KW-1278">Translocase</keyword>
<dbReference type="InterPro" id="IPR003439">
    <property type="entry name" value="ABC_transporter-like_ATP-bd"/>
</dbReference>
<dbReference type="GO" id="GO:0005524">
    <property type="term" value="F:ATP binding"/>
    <property type="evidence" value="ECO:0007669"/>
    <property type="project" value="UniProtKB-KW"/>
</dbReference>
<evidence type="ECO:0000256" key="2">
    <source>
        <dbReference type="ARBA" id="ARBA00022741"/>
    </source>
</evidence>
<dbReference type="SUPFAM" id="SSF52540">
    <property type="entry name" value="P-loop containing nucleoside triphosphate hydrolases"/>
    <property type="match status" value="1"/>
</dbReference>
<protein>
    <submittedName>
        <fullName evidence="7">Heme ABC transporter ATP-binding protein</fullName>
    </submittedName>
</protein>
<evidence type="ECO:0000313" key="7">
    <source>
        <dbReference type="EMBL" id="MPR33889.1"/>
    </source>
</evidence>
<dbReference type="NCBIfam" id="NF010068">
    <property type="entry name" value="PRK13548.1"/>
    <property type="match status" value="1"/>
</dbReference>
<evidence type="ECO:0000256" key="3">
    <source>
        <dbReference type="ARBA" id="ARBA00022840"/>
    </source>
</evidence>
<evidence type="ECO:0000313" key="8">
    <source>
        <dbReference type="Proteomes" id="UP000479293"/>
    </source>
</evidence>
<dbReference type="AlphaFoldDB" id="A0A7C9FPW5"/>
<dbReference type="SMART" id="SM00382">
    <property type="entry name" value="AAA"/>
    <property type="match status" value="1"/>
</dbReference>
<keyword evidence="1" id="KW-0813">Transport</keyword>
<evidence type="ECO:0000259" key="6">
    <source>
        <dbReference type="PROSITE" id="PS50893"/>
    </source>
</evidence>
<accession>A0A7C9FPW5</accession>
<dbReference type="PANTHER" id="PTHR42794:SF1">
    <property type="entry name" value="HEMIN IMPORT ATP-BINDING PROTEIN HMUV"/>
    <property type="match status" value="1"/>
</dbReference>
<dbReference type="CDD" id="cd03214">
    <property type="entry name" value="ABC_Iron-Siderophores_B12_Hemin"/>
    <property type="match status" value="1"/>
</dbReference>
<organism evidence="7 8">
    <name type="scientific">Salmonirosea aquatica</name>
    <dbReference type="NCBI Taxonomy" id="2654236"/>
    <lineage>
        <taxon>Bacteria</taxon>
        <taxon>Pseudomonadati</taxon>
        <taxon>Bacteroidota</taxon>
        <taxon>Cytophagia</taxon>
        <taxon>Cytophagales</taxon>
        <taxon>Spirosomataceae</taxon>
        <taxon>Salmonirosea</taxon>
    </lineage>
</organism>
<keyword evidence="8" id="KW-1185">Reference proteome</keyword>
<dbReference type="PANTHER" id="PTHR42794">
    <property type="entry name" value="HEMIN IMPORT ATP-BINDING PROTEIN HMUV"/>
    <property type="match status" value="1"/>
</dbReference>
<evidence type="ECO:0000256" key="5">
    <source>
        <dbReference type="ARBA" id="ARBA00037066"/>
    </source>
</evidence>
<dbReference type="InterPro" id="IPR027417">
    <property type="entry name" value="P-loop_NTPase"/>
</dbReference>
<dbReference type="InterPro" id="IPR003593">
    <property type="entry name" value="AAA+_ATPase"/>
</dbReference>
<dbReference type="FunFam" id="3.40.50.300:FF:000134">
    <property type="entry name" value="Iron-enterobactin ABC transporter ATP-binding protein"/>
    <property type="match status" value="1"/>
</dbReference>
<evidence type="ECO:0000256" key="4">
    <source>
        <dbReference type="ARBA" id="ARBA00022967"/>
    </source>
</evidence>
<gene>
    <name evidence="7" type="ORF">GBK04_11035</name>
</gene>
<dbReference type="EMBL" id="WHLY01000002">
    <property type="protein sequence ID" value="MPR33889.1"/>
    <property type="molecule type" value="Genomic_DNA"/>
</dbReference>
<evidence type="ECO:0000256" key="1">
    <source>
        <dbReference type="ARBA" id="ARBA00022448"/>
    </source>
</evidence>
<dbReference type="GO" id="GO:0016887">
    <property type="term" value="F:ATP hydrolysis activity"/>
    <property type="evidence" value="ECO:0007669"/>
    <property type="project" value="InterPro"/>
</dbReference>
<keyword evidence="3 7" id="KW-0067">ATP-binding</keyword>
<sequence length="257" mass="28457">MLEAKNISFRISGRSLLDAVSVQFHPGRINLIIGPNGAGKSTLVKILCGQLKPTAGEVFYQKEPIARTSVATLARSRAVLSQNVALAFPLTVAEVVMMGRYPHFTGRPTDRDRAACEAAMRFFAVNNMAARNYMTLSGGEKQRTHFARVTAQIWYPTSTGGRYLILDEPLTFLDVYYQFDFMNKLAKLAEQQDLVIAGVVHDLNLAGKYADHVVLLHEGKVLSSGTKESVLTSENIRAAYHMEVEIQQVQGGTRVYF</sequence>